<dbReference type="PANTHER" id="PTHR24106">
    <property type="entry name" value="NACHT, LRR AND CARD DOMAINS-CONTAINING"/>
    <property type="match status" value="1"/>
</dbReference>
<sequence length="106" mass="11795">MSEIIVSVFFFLLLLFRLWHCGLSEISCATLSSALKSNPSRLRHLDLSYNKLQDSGVKQLCVGRPTPPSRPQRTGVREDSKPPSTRSLAAGKRIRWATTPGVRCTP</sequence>
<evidence type="ECO:0000256" key="2">
    <source>
        <dbReference type="ARBA" id="ARBA00022737"/>
    </source>
</evidence>
<evidence type="ECO:0000256" key="1">
    <source>
        <dbReference type="ARBA" id="ARBA00022614"/>
    </source>
</evidence>
<dbReference type="SMART" id="SM00368">
    <property type="entry name" value="LRR_RI"/>
    <property type="match status" value="2"/>
</dbReference>
<keyword evidence="4" id="KW-0732">Signal</keyword>
<evidence type="ECO:0008006" key="7">
    <source>
        <dbReference type="Google" id="ProtNLM"/>
    </source>
</evidence>
<feature type="chain" id="PRO_5018091485" description="SPRY-associated domain-containing protein" evidence="4">
    <location>
        <begin position="25"/>
        <end position="106"/>
    </location>
</feature>
<keyword evidence="1" id="KW-0433">Leucine-rich repeat</keyword>
<reference evidence="5" key="1">
    <citation type="submission" date="2025-08" db="UniProtKB">
        <authorList>
            <consortium name="Ensembl"/>
        </authorList>
    </citation>
    <scope>IDENTIFICATION</scope>
</reference>
<organism evidence="5 6">
    <name type="scientific">Maylandia zebra</name>
    <name type="common">zebra mbuna</name>
    <dbReference type="NCBI Taxonomy" id="106582"/>
    <lineage>
        <taxon>Eukaryota</taxon>
        <taxon>Metazoa</taxon>
        <taxon>Chordata</taxon>
        <taxon>Craniata</taxon>
        <taxon>Vertebrata</taxon>
        <taxon>Euteleostomi</taxon>
        <taxon>Actinopterygii</taxon>
        <taxon>Neopterygii</taxon>
        <taxon>Teleostei</taxon>
        <taxon>Neoteleostei</taxon>
        <taxon>Acanthomorphata</taxon>
        <taxon>Ovalentaria</taxon>
        <taxon>Cichlomorphae</taxon>
        <taxon>Cichliformes</taxon>
        <taxon>Cichlidae</taxon>
        <taxon>African cichlids</taxon>
        <taxon>Pseudocrenilabrinae</taxon>
        <taxon>Haplochromini</taxon>
        <taxon>Maylandia</taxon>
        <taxon>Maylandia zebra complex</taxon>
    </lineage>
</organism>
<dbReference type="Ensembl" id="ENSMZET00005033344.1">
    <property type="protein sequence ID" value="ENSMZEP00005032300.1"/>
    <property type="gene ID" value="ENSMZEG00005024063.1"/>
</dbReference>
<dbReference type="GeneTree" id="ENSGT01150000287022"/>
<dbReference type="Proteomes" id="UP000265160">
    <property type="component" value="Unplaced"/>
</dbReference>
<dbReference type="SUPFAM" id="SSF52047">
    <property type="entry name" value="RNI-like"/>
    <property type="match status" value="1"/>
</dbReference>
<feature type="signal peptide" evidence="4">
    <location>
        <begin position="1"/>
        <end position="24"/>
    </location>
</feature>
<name>A0A3P9DC88_9CICH</name>
<dbReference type="InterPro" id="IPR032675">
    <property type="entry name" value="LRR_dom_sf"/>
</dbReference>
<dbReference type="AlphaFoldDB" id="A0A3P9DC88"/>
<evidence type="ECO:0000256" key="4">
    <source>
        <dbReference type="SAM" id="SignalP"/>
    </source>
</evidence>
<reference evidence="5" key="2">
    <citation type="submission" date="2025-09" db="UniProtKB">
        <authorList>
            <consortium name="Ensembl"/>
        </authorList>
    </citation>
    <scope>IDENTIFICATION</scope>
</reference>
<evidence type="ECO:0000313" key="5">
    <source>
        <dbReference type="Ensembl" id="ENSMZEP00005032300.1"/>
    </source>
</evidence>
<dbReference type="InterPro" id="IPR051261">
    <property type="entry name" value="NLR"/>
</dbReference>
<accession>A0A3P9DC88</accession>
<protein>
    <recommendedName>
        <fullName evidence="7">SPRY-associated domain-containing protein</fullName>
    </recommendedName>
</protein>
<feature type="region of interest" description="Disordered" evidence="3">
    <location>
        <begin position="59"/>
        <end position="90"/>
    </location>
</feature>
<proteinExistence type="predicted"/>
<keyword evidence="6" id="KW-1185">Reference proteome</keyword>
<evidence type="ECO:0000256" key="3">
    <source>
        <dbReference type="SAM" id="MobiDB-lite"/>
    </source>
</evidence>
<dbReference type="Gene3D" id="3.80.10.10">
    <property type="entry name" value="Ribonuclease Inhibitor"/>
    <property type="match status" value="1"/>
</dbReference>
<evidence type="ECO:0000313" key="6">
    <source>
        <dbReference type="Proteomes" id="UP000265160"/>
    </source>
</evidence>
<keyword evidence="2" id="KW-0677">Repeat</keyword>